<evidence type="ECO:0000313" key="4">
    <source>
        <dbReference type="RefSeq" id="XP_039133975.1"/>
    </source>
</evidence>
<feature type="signal peptide" evidence="1">
    <location>
        <begin position="1"/>
        <end position="23"/>
    </location>
</feature>
<evidence type="ECO:0000259" key="2">
    <source>
        <dbReference type="Pfam" id="PF08787"/>
    </source>
</evidence>
<dbReference type="InterPro" id="IPR014895">
    <property type="entry name" value="Alginate_lyase_2"/>
</dbReference>
<feature type="domain" description="Alginate lyase 2" evidence="2">
    <location>
        <begin position="46"/>
        <end position="220"/>
    </location>
</feature>
<dbReference type="GeneID" id="120270954"/>
<dbReference type="RefSeq" id="XP_039133975.1">
    <property type="nucleotide sequence ID" value="XM_039278041.1"/>
</dbReference>
<dbReference type="Gene3D" id="2.60.120.200">
    <property type="match status" value="1"/>
</dbReference>
<evidence type="ECO:0000256" key="1">
    <source>
        <dbReference type="SAM" id="SignalP"/>
    </source>
</evidence>
<dbReference type="Pfam" id="PF08787">
    <property type="entry name" value="Alginate_lyase2"/>
    <property type="match status" value="1"/>
</dbReference>
<gene>
    <name evidence="4" type="primary">LOC120270954</name>
</gene>
<proteinExistence type="predicted"/>
<sequence>MASYFFYLLVSVFLPLNVHVHRAISESTKINDDPTQGFLNIPLNSSNFIIRSPYDLSVSDRYSFVDGIHKMWVLSSDKPHSPLSLTSPRTEIRIHGYDYNWGVWQFEGHAYVPGGTSGVSIMQVFGATSRPTTLMLHVYNGALMYYNSTLIDDKIYINAWFQVNVIHDVIASVVSVYIDRKLKLNVLDHGGVFHYFKCGVYAQNYSSTSCMESKWKGIKLLKKGT</sequence>
<reference evidence="4" key="1">
    <citation type="submission" date="2025-08" db="UniProtKB">
        <authorList>
            <consortium name="RefSeq"/>
        </authorList>
    </citation>
    <scope>IDENTIFICATION</scope>
</reference>
<evidence type="ECO:0000313" key="3">
    <source>
        <dbReference type="Proteomes" id="UP001515500"/>
    </source>
</evidence>
<dbReference type="PANTHER" id="PTHR33681">
    <property type="entry name" value="BINDING PROTEIN, PUTATIVE, EXPRESSED-RELATED"/>
    <property type="match status" value="1"/>
</dbReference>
<dbReference type="InterPro" id="IPR013320">
    <property type="entry name" value="ConA-like_dom_sf"/>
</dbReference>
<keyword evidence="1" id="KW-0732">Signal</keyword>
<dbReference type="SUPFAM" id="SSF49899">
    <property type="entry name" value="Concanavalin A-like lectins/glucanases"/>
    <property type="match status" value="1"/>
</dbReference>
<feature type="chain" id="PRO_5044187785" evidence="1">
    <location>
        <begin position="24"/>
        <end position="225"/>
    </location>
</feature>
<dbReference type="Proteomes" id="UP001515500">
    <property type="component" value="Chromosome 10"/>
</dbReference>
<organism evidence="3 4">
    <name type="scientific">Dioscorea cayennensis subsp. rotundata</name>
    <name type="common">White Guinea yam</name>
    <name type="synonym">Dioscorea rotundata</name>
    <dbReference type="NCBI Taxonomy" id="55577"/>
    <lineage>
        <taxon>Eukaryota</taxon>
        <taxon>Viridiplantae</taxon>
        <taxon>Streptophyta</taxon>
        <taxon>Embryophyta</taxon>
        <taxon>Tracheophyta</taxon>
        <taxon>Spermatophyta</taxon>
        <taxon>Magnoliopsida</taxon>
        <taxon>Liliopsida</taxon>
        <taxon>Dioscoreales</taxon>
        <taxon>Dioscoreaceae</taxon>
        <taxon>Dioscorea</taxon>
    </lineage>
</organism>
<keyword evidence="3" id="KW-1185">Reference proteome</keyword>
<accession>A0AB40C2J2</accession>
<protein>
    <submittedName>
        <fullName evidence="4">LOW QUALITY PROTEIN: citrate-binding protein-like</fullName>
    </submittedName>
</protein>
<name>A0AB40C2J2_DIOCR</name>
<dbReference type="AlphaFoldDB" id="A0AB40C2J2"/>
<dbReference type="PANTHER" id="PTHR33681:SF4">
    <property type="entry name" value="OS12G0171100 PROTEIN"/>
    <property type="match status" value="1"/>
</dbReference>